<keyword evidence="3" id="KW-1003">Cell membrane</keyword>
<evidence type="ECO:0000256" key="5">
    <source>
        <dbReference type="ARBA" id="ARBA00022989"/>
    </source>
</evidence>
<dbReference type="Proteomes" id="UP000315440">
    <property type="component" value="Unassembled WGS sequence"/>
</dbReference>
<dbReference type="OrthoDB" id="5508718at2"/>
<dbReference type="Gene3D" id="1.20.81.30">
    <property type="entry name" value="Type II secretion system (T2SS), domain F"/>
    <property type="match status" value="2"/>
</dbReference>
<proteinExistence type="inferred from homology"/>
<accession>A0A5C5ZS55</accession>
<dbReference type="EMBL" id="SJPQ01000001">
    <property type="protein sequence ID" value="TWT89915.1"/>
    <property type="molecule type" value="Genomic_DNA"/>
</dbReference>
<evidence type="ECO:0000256" key="3">
    <source>
        <dbReference type="ARBA" id="ARBA00022475"/>
    </source>
</evidence>
<feature type="domain" description="Type II secretion system protein GspF" evidence="8">
    <location>
        <begin position="48"/>
        <end position="171"/>
    </location>
</feature>
<comment type="subcellular location">
    <subcellularLocation>
        <location evidence="1">Cell membrane</location>
        <topology evidence="1">Multi-pass membrane protein</topology>
    </subcellularLocation>
</comment>
<evidence type="ECO:0000256" key="7">
    <source>
        <dbReference type="SAM" id="Phobius"/>
    </source>
</evidence>
<comment type="caution">
    <text evidence="9">The sequence shown here is derived from an EMBL/GenBank/DDBJ whole genome shotgun (WGS) entry which is preliminary data.</text>
</comment>
<dbReference type="PRINTS" id="PR00812">
    <property type="entry name" value="BCTERIALGSPF"/>
</dbReference>
<feature type="transmembrane region" description="Helical" evidence="7">
    <location>
        <begin position="148"/>
        <end position="170"/>
    </location>
</feature>
<feature type="transmembrane region" description="Helical" evidence="7">
    <location>
        <begin position="347"/>
        <end position="373"/>
    </location>
</feature>
<dbReference type="InterPro" id="IPR018076">
    <property type="entry name" value="T2SS_GspF_dom"/>
</dbReference>
<evidence type="ECO:0000256" key="4">
    <source>
        <dbReference type="ARBA" id="ARBA00022692"/>
    </source>
</evidence>
<reference evidence="9 10" key="1">
    <citation type="submission" date="2019-02" db="EMBL/GenBank/DDBJ databases">
        <title>Deep-cultivation of Planctomycetes and their phenomic and genomic characterization uncovers novel biology.</title>
        <authorList>
            <person name="Wiegand S."/>
            <person name="Jogler M."/>
            <person name="Boedeker C."/>
            <person name="Pinto D."/>
            <person name="Vollmers J."/>
            <person name="Rivas-Marin E."/>
            <person name="Kohn T."/>
            <person name="Peeters S.H."/>
            <person name="Heuer A."/>
            <person name="Rast P."/>
            <person name="Oberbeckmann S."/>
            <person name="Bunk B."/>
            <person name="Jeske O."/>
            <person name="Meyerdierks A."/>
            <person name="Storesund J.E."/>
            <person name="Kallscheuer N."/>
            <person name="Luecker S."/>
            <person name="Lage O.M."/>
            <person name="Pohl T."/>
            <person name="Merkel B.J."/>
            <person name="Hornburger P."/>
            <person name="Mueller R.-W."/>
            <person name="Bruemmer F."/>
            <person name="Labrenz M."/>
            <person name="Spormann A.M."/>
            <person name="Op Den Camp H."/>
            <person name="Overmann J."/>
            <person name="Amann R."/>
            <person name="Jetten M.S.M."/>
            <person name="Mascher T."/>
            <person name="Medema M.H."/>
            <person name="Devos D.P."/>
            <person name="Kaster A.-K."/>
            <person name="Ovreas L."/>
            <person name="Rohde M."/>
            <person name="Galperin M.Y."/>
            <person name="Jogler C."/>
        </authorList>
    </citation>
    <scope>NUCLEOTIDE SEQUENCE [LARGE SCALE GENOMIC DNA]</scope>
    <source>
        <strain evidence="9 10">Mal64</strain>
    </source>
</reference>
<evidence type="ECO:0000313" key="9">
    <source>
        <dbReference type="EMBL" id="TWT89915.1"/>
    </source>
</evidence>
<protein>
    <submittedName>
        <fullName evidence="9">Type II secretion system protein F</fullName>
    </submittedName>
</protein>
<gene>
    <name evidence="9" type="primary">epsF_3</name>
    <name evidence="9" type="ORF">Mal64_02970</name>
</gene>
<keyword evidence="10" id="KW-1185">Reference proteome</keyword>
<organism evidence="9 10">
    <name type="scientific">Pseudobythopirellula maris</name>
    <dbReference type="NCBI Taxonomy" id="2527991"/>
    <lineage>
        <taxon>Bacteria</taxon>
        <taxon>Pseudomonadati</taxon>
        <taxon>Planctomycetota</taxon>
        <taxon>Planctomycetia</taxon>
        <taxon>Pirellulales</taxon>
        <taxon>Lacipirellulaceae</taxon>
        <taxon>Pseudobythopirellula</taxon>
    </lineage>
</organism>
<keyword evidence="4 7" id="KW-0812">Transmembrane</keyword>
<feature type="transmembrane region" description="Helical" evidence="7">
    <location>
        <begin position="190"/>
        <end position="219"/>
    </location>
</feature>
<evidence type="ECO:0000313" key="10">
    <source>
        <dbReference type="Proteomes" id="UP000315440"/>
    </source>
</evidence>
<keyword evidence="5 7" id="KW-1133">Transmembrane helix</keyword>
<keyword evidence="6 7" id="KW-0472">Membrane</keyword>
<dbReference type="Pfam" id="PF00482">
    <property type="entry name" value="T2SSF"/>
    <property type="match status" value="2"/>
</dbReference>
<dbReference type="AlphaFoldDB" id="A0A5C5ZS55"/>
<evidence type="ECO:0000256" key="2">
    <source>
        <dbReference type="ARBA" id="ARBA00005745"/>
    </source>
</evidence>
<comment type="similarity">
    <text evidence="2">Belongs to the GSP F family.</text>
</comment>
<name>A0A5C5ZS55_9BACT</name>
<evidence type="ECO:0000256" key="1">
    <source>
        <dbReference type="ARBA" id="ARBA00004651"/>
    </source>
</evidence>
<dbReference type="InterPro" id="IPR042094">
    <property type="entry name" value="T2SS_GspF_sf"/>
</dbReference>
<dbReference type="PANTHER" id="PTHR30012">
    <property type="entry name" value="GENERAL SECRETION PATHWAY PROTEIN"/>
    <property type="match status" value="1"/>
</dbReference>
<dbReference type="PANTHER" id="PTHR30012:SF0">
    <property type="entry name" value="TYPE II SECRETION SYSTEM PROTEIN F-RELATED"/>
    <property type="match status" value="1"/>
</dbReference>
<evidence type="ECO:0000259" key="8">
    <source>
        <dbReference type="Pfam" id="PF00482"/>
    </source>
</evidence>
<evidence type="ECO:0000256" key="6">
    <source>
        <dbReference type="ARBA" id="ARBA00023136"/>
    </source>
</evidence>
<dbReference type="InterPro" id="IPR003004">
    <property type="entry name" value="GspF/PilC"/>
</dbReference>
<sequence length="383" mass="41970">MRSIATKKRLNTLGAGPAGREAADLFARLKGLSLRRSEKLSRDEVTYFFSSLATLIGNGVPLAKALTAIEQEKSLERRKAIFAKIRRQIEAGGSFSQALQTADESFDSIVLSQVRVGERAGALAECLANIAEQRKQAGRLREEVLKKLAYPVTLAVIGSGVVAFLLAYVVPVFEETYRKSQVPLPWITRFLIQIGSVVQTYWWAVLLAVATSFLVFGALRRREALARAMDDRILRLPLLGPWIRDAALLQLMDVLGNLMGAGFTLAEALREASDSVSNRAMKAGAVDLQRAVQRGERFSRQVETHAALFPPMVSQLIIVGEQTGNLVRATSHVREHLRHEIERKSTIAVGVIEPVLTIGLASAVAAILLAIYLPMFDMINTVG</sequence>
<dbReference type="GO" id="GO:0005886">
    <property type="term" value="C:plasma membrane"/>
    <property type="evidence" value="ECO:0007669"/>
    <property type="project" value="UniProtKB-SubCell"/>
</dbReference>
<dbReference type="RefSeq" id="WP_146396013.1">
    <property type="nucleotide sequence ID" value="NZ_SJPQ01000001.1"/>
</dbReference>
<feature type="domain" description="Type II secretion system protein GspF" evidence="8">
    <location>
        <begin position="252"/>
        <end position="374"/>
    </location>
</feature>